<dbReference type="GO" id="GO:0000166">
    <property type="term" value="F:nucleotide binding"/>
    <property type="evidence" value="ECO:0007669"/>
    <property type="project" value="UniProtKB-KW"/>
</dbReference>
<dbReference type="GO" id="GO:0047475">
    <property type="term" value="F:phenylacetate-CoA ligase activity"/>
    <property type="evidence" value="ECO:0007669"/>
    <property type="project" value="UniProtKB-EC"/>
</dbReference>
<evidence type="ECO:0000256" key="4">
    <source>
        <dbReference type="ARBA" id="ARBA00060591"/>
    </source>
</evidence>
<dbReference type="InterPro" id="IPR028154">
    <property type="entry name" value="AMP-dep_Lig_C"/>
</dbReference>
<dbReference type="Pfam" id="PF00501">
    <property type="entry name" value="AMP-binding"/>
    <property type="match status" value="1"/>
</dbReference>
<reference evidence="14" key="1">
    <citation type="submission" date="2017-02" db="EMBL/GenBank/DDBJ databases">
        <authorList>
            <person name="Varghese N."/>
            <person name="Submissions S."/>
        </authorList>
    </citation>
    <scope>NUCLEOTIDE SEQUENCE [LARGE SCALE GENOMIC DNA]</scope>
    <source>
        <strain evidence="14">ATCC BAA-73</strain>
    </source>
</reference>
<dbReference type="EMBL" id="FUWM01000006">
    <property type="protein sequence ID" value="SJZ45166.1"/>
    <property type="molecule type" value="Genomic_DNA"/>
</dbReference>
<dbReference type="PANTHER" id="PTHR43439:SF1">
    <property type="entry name" value="PHENYLACETATE-COENZYME A LIGASE"/>
    <property type="match status" value="1"/>
</dbReference>
<proteinExistence type="inferred from homology"/>
<dbReference type="STRING" id="142842.SAMN02745118_00894"/>
<dbReference type="CDD" id="cd05913">
    <property type="entry name" value="PaaK"/>
    <property type="match status" value="1"/>
</dbReference>
<dbReference type="EC" id="6.2.1.30" evidence="6 9"/>
<dbReference type="PIRSF" id="PIRSF006444">
    <property type="entry name" value="PaaK"/>
    <property type="match status" value="1"/>
</dbReference>
<evidence type="ECO:0000256" key="10">
    <source>
        <dbReference type="SAM" id="MobiDB-lite"/>
    </source>
</evidence>
<dbReference type="UniPathway" id="UPA00930"/>
<organism evidence="13 14">
    <name type="scientific">Selenihalanaerobacter shriftii</name>
    <dbReference type="NCBI Taxonomy" id="142842"/>
    <lineage>
        <taxon>Bacteria</taxon>
        <taxon>Bacillati</taxon>
        <taxon>Bacillota</taxon>
        <taxon>Clostridia</taxon>
        <taxon>Halanaerobiales</taxon>
        <taxon>Halobacteroidaceae</taxon>
        <taxon>Selenihalanaerobacter</taxon>
    </lineage>
</organism>
<feature type="region of interest" description="Disordered" evidence="10">
    <location>
        <begin position="415"/>
        <end position="434"/>
    </location>
</feature>
<dbReference type="Pfam" id="PF14535">
    <property type="entry name" value="AMP-binding_C_2"/>
    <property type="match status" value="1"/>
</dbReference>
<keyword evidence="14" id="KW-1185">Reference proteome</keyword>
<dbReference type="Proteomes" id="UP000190625">
    <property type="component" value="Unassembled WGS sequence"/>
</dbReference>
<dbReference type="InterPro" id="IPR000873">
    <property type="entry name" value="AMP-dep_synth/lig_dom"/>
</dbReference>
<dbReference type="GO" id="GO:0010124">
    <property type="term" value="P:phenylacetate catabolic process"/>
    <property type="evidence" value="ECO:0007669"/>
    <property type="project" value="UniProtKB-UniRule"/>
</dbReference>
<gene>
    <name evidence="13" type="ORF">SAMN02745118_00894</name>
</gene>
<evidence type="ECO:0000256" key="5">
    <source>
        <dbReference type="ARBA" id="ARBA00061566"/>
    </source>
</evidence>
<keyword evidence="2 9" id="KW-0436">Ligase</keyword>
<keyword evidence="3 9" id="KW-0547">Nucleotide-binding</keyword>
<evidence type="ECO:0000256" key="2">
    <source>
        <dbReference type="ARBA" id="ARBA00022598"/>
    </source>
</evidence>
<evidence type="ECO:0000313" key="13">
    <source>
        <dbReference type="EMBL" id="SJZ45166.1"/>
    </source>
</evidence>
<dbReference type="PANTHER" id="PTHR43439">
    <property type="entry name" value="PHENYLACETATE-COENZYME A LIGASE"/>
    <property type="match status" value="1"/>
</dbReference>
<comment type="subunit">
    <text evidence="1">Monomer.</text>
</comment>
<dbReference type="Gene3D" id="3.40.50.12780">
    <property type="entry name" value="N-terminal domain of ligase-like"/>
    <property type="match status" value="1"/>
</dbReference>
<evidence type="ECO:0000256" key="3">
    <source>
        <dbReference type="ARBA" id="ARBA00022741"/>
    </source>
</evidence>
<comment type="pathway">
    <text evidence="4 9">Aromatic compound metabolism; phenylacetate degradation.</text>
</comment>
<evidence type="ECO:0000256" key="9">
    <source>
        <dbReference type="PIRNR" id="PIRNR006444"/>
    </source>
</evidence>
<dbReference type="InterPro" id="IPR042099">
    <property type="entry name" value="ANL_N_sf"/>
</dbReference>
<dbReference type="OrthoDB" id="580775at2"/>
<evidence type="ECO:0000256" key="1">
    <source>
        <dbReference type="ARBA" id="ARBA00011245"/>
    </source>
</evidence>
<dbReference type="RefSeq" id="WP_078809382.1">
    <property type="nucleotide sequence ID" value="NZ_FUWM01000006.1"/>
</dbReference>
<dbReference type="InterPro" id="IPR045851">
    <property type="entry name" value="AMP-bd_C_sf"/>
</dbReference>
<dbReference type="InterPro" id="IPR051414">
    <property type="entry name" value="Adenylate-forming_Reductase"/>
</dbReference>
<evidence type="ECO:0000256" key="7">
    <source>
        <dbReference type="ARBA" id="ARBA00068695"/>
    </source>
</evidence>
<evidence type="ECO:0000259" key="12">
    <source>
        <dbReference type="Pfam" id="PF14535"/>
    </source>
</evidence>
<evidence type="ECO:0000259" key="11">
    <source>
        <dbReference type="Pfam" id="PF00501"/>
    </source>
</evidence>
<sequence length="434" mass="48790">MIWDQEYEQMSREELNDLQLSRLKKIVNYVYEEVPFYKQRFDKAGVKPADIKTLDDITKLPFTTKDALRDHYPYGLFAKGMKDIVRLHSSSGTTGKPVVVGYTANDLEVWSDLIARIVTQAGVTDEDIVQICFGYGMFTGGFGLHYGLEEAGATVIPASAGNTKRQIMMMQDFGTTALVSTPSYALYIAEVAKEMGINPHDLGIKIGLFGGEPWTEEMRREIEELWGMRATDNYGLSELIGPGVAGECTESQGLHISEDHFIPEVIDPQTKEPVEPGEKGELVFTTITKEGFPVIRYRTKDISRLILKPCSCGRTTARMEKVSGRTDSMLIIRGVNVFPSQIESVLLEIDEVAPHYQMVIKREGHLDELEVQVELKPDKFTGSFKNLEEIERKISRNLNSVLSLQPEVKLLEPKSLERTQGKSKRVIDKRTEAS</sequence>
<dbReference type="Gene3D" id="3.30.300.30">
    <property type="match status" value="1"/>
</dbReference>
<protein>
    <recommendedName>
        <fullName evidence="7 9">Phenylacetate-coenzyme A ligase</fullName>
        <ecNumber evidence="6 9">6.2.1.30</ecNumber>
    </recommendedName>
    <alternativeName>
        <fullName evidence="8 9">Phenylacetyl-CoA ligase</fullName>
    </alternativeName>
</protein>
<feature type="domain" description="AMP-dependent synthetase/ligase" evidence="11">
    <location>
        <begin position="82"/>
        <end position="284"/>
    </location>
</feature>
<evidence type="ECO:0000256" key="8">
    <source>
        <dbReference type="ARBA" id="ARBA00075111"/>
    </source>
</evidence>
<dbReference type="FunFam" id="3.40.50.12780:FF:000016">
    <property type="entry name" value="Phenylacetate-coenzyme A ligase"/>
    <property type="match status" value="1"/>
</dbReference>
<feature type="domain" description="AMP-dependent ligase C-terminal" evidence="12">
    <location>
        <begin position="334"/>
        <end position="430"/>
    </location>
</feature>
<evidence type="ECO:0000313" key="14">
    <source>
        <dbReference type="Proteomes" id="UP000190625"/>
    </source>
</evidence>
<dbReference type="SUPFAM" id="SSF56801">
    <property type="entry name" value="Acetyl-CoA synthetase-like"/>
    <property type="match status" value="1"/>
</dbReference>
<comment type="catalytic activity">
    <reaction evidence="9">
        <text>2-phenylacetate + ATP + CoA = phenylacetyl-CoA + AMP + diphosphate</text>
        <dbReference type="Rhea" id="RHEA:20956"/>
        <dbReference type="ChEBI" id="CHEBI:18401"/>
        <dbReference type="ChEBI" id="CHEBI:30616"/>
        <dbReference type="ChEBI" id="CHEBI:33019"/>
        <dbReference type="ChEBI" id="CHEBI:57287"/>
        <dbReference type="ChEBI" id="CHEBI:57390"/>
        <dbReference type="ChEBI" id="CHEBI:456215"/>
        <dbReference type="EC" id="6.2.1.30"/>
    </reaction>
</comment>
<comment type="function">
    <text evidence="9">Catalyzes the activation of phenylacetic acid (PA) to phenylacetyl-CoA (PA-CoA).</text>
</comment>
<dbReference type="InterPro" id="IPR011880">
    <property type="entry name" value="PA_CoA_ligase"/>
</dbReference>
<accession>A0A1T4KRY3</accession>
<name>A0A1T4KRY3_9FIRM</name>
<comment type="similarity">
    <text evidence="5 9">Belongs to the phenylacetyl-CoA ligase family.</text>
</comment>
<dbReference type="AlphaFoldDB" id="A0A1T4KRY3"/>
<evidence type="ECO:0000256" key="6">
    <source>
        <dbReference type="ARBA" id="ARBA00066629"/>
    </source>
</evidence>